<keyword evidence="1" id="KW-0472">Membrane</keyword>
<gene>
    <name evidence="2" type="ORF">B0H17DRAFT_1040593</name>
</gene>
<name>A0AAD7M6V9_MYCRO</name>
<accession>A0AAD7M6V9</accession>
<feature type="transmembrane region" description="Helical" evidence="1">
    <location>
        <begin position="6"/>
        <end position="24"/>
    </location>
</feature>
<protein>
    <submittedName>
        <fullName evidence="2">Uncharacterized protein</fullName>
    </submittedName>
</protein>
<reference evidence="2" key="1">
    <citation type="submission" date="2023-03" db="EMBL/GenBank/DDBJ databases">
        <title>Massive genome expansion in bonnet fungi (Mycena s.s.) driven by repeated elements and novel gene families across ecological guilds.</title>
        <authorList>
            <consortium name="Lawrence Berkeley National Laboratory"/>
            <person name="Harder C.B."/>
            <person name="Miyauchi S."/>
            <person name="Viragh M."/>
            <person name="Kuo A."/>
            <person name="Thoen E."/>
            <person name="Andreopoulos B."/>
            <person name="Lu D."/>
            <person name="Skrede I."/>
            <person name="Drula E."/>
            <person name="Henrissat B."/>
            <person name="Morin E."/>
            <person name="Kohler A."/>
            <person name="Barry K."/>
            <person name="LaButti K."/>
            <person name="Morin E."/>
            <person name="Salamov A."/>
            <person name="Lipzen A."/>
            <person name="Mereny Z."/>
            <person name="Hegedus B."/>
            <person name="Baldrian P."/>
            <person name="Stursova M."/>
            <person name="Weitz H."/>
            <person name="Taylor A."/>
            <person name="Grigoriev I.V."/>
            <person name="Nagy L.G."/>
            <person name="Martin F."/>
            <person name="Kauserud H."/>
        </authorList>
    </citation>
    <scope>NUCLEOTIDE SEQUENCE</scope>
    <source>
        <strain evidence="2">CBHHK067</strain>
    </source>
</reference>
<proteinExistence type="predicted"/>
<sequence>MFFLNFAFATALFTFYTFASLLVFNVRRAARARRGPAGGGCHWDRGALRALHVLPRCGTRAWCCSRRRSSRASACSA</sequence>
<dbReference type="EMBL" id="JARKIE010000011">
    <property type="protein sequence ID" value="KAJ7704076.1"/>
    <property type="molecule type" value="Genomic_DNA"/>
</dbReference>
<evidence type="ECO:0000256" key="1">
    <source>
        <dbReference type="SAM" id="Phobius"/>
    </source>
</evidence>
<dbReference type="AlphaFoldDB" id="A0AAD7M6V9"/>
<organism evidence="2 3">
    <name type="scientific">Mycena rosella</name>
    <name type="common">Pink bonnet</name>
    <name type="synonym">Agaricus rosellus</name>
    <dbReference type="NCBI Taxonomy" id="1033263"/>
    <lineage>
        <taxon>Eukaryota</taxon>
        <taxon>Fungi</taxon>
        <taxon>Dikarya</taxon>
        <taxon>Basidiomycota</taxon>
        <taxon>Agaricomycotina</taxon>
        <taxon>Agaricomycetes</taxon>
        <taxon>Agaricomycetidae</taxon>
        <taxon>Agaricales</taxon>
        <taxon>Marasmiineae</taxon>
        <taxon>Mycenaceae</taxon>
        <taxon>Mycena</taxon>
    </lineage>
</organism>
<evidence type="ECO:0000313" key="3">
    <source>
        <dbReference type="Proteomes" id="UP001221757"/>
    </source>
</evidence>
<keyword evidence="3" id="KW-1185">Reference proteome</keyword>
<dbReference type="Proteomes" id="UP001221757">
    <property type="component" value="Unassembled WGS sequence"/>
</dbReference>
<comment type="caution">
    <text evidence="2">The sequence shown here is derived from an EMBL/GenBank/DDBJ whole genome shotgun (WGS) entry which is preliminary data.</text>
</comment>
<keyword evidence="1" id="KW-0812">Transmembrane</keyword>
<keyword evidence="1" id="KW-1133">Transmembrane helix</keyword>
<evidence type="ECO:0000313" key="2">
    <source>
        <dbReference type="EMBL" id="KAJ7704076.1"/>
    </source>
</evidence>